<feature type="transmembrane region" description="Helical" evidence="8">
    <location>
        <begin position="587"/>
        <end position="608"/>
    </location>
</feature>
<evidence type="ECO:0000313" key="10">
    <source>
        <dbReference type="EMBL" id="GAA0441822.1"/>
    </source>
</evidence>
<comment type="caution">
    <text evidence="10">The sequence shown here is derived from an EMBL/GenBank/DDBJ whole genome shotgun (WGS) entry which is preliminary data.</text>
</comment>
<proteinExistence type="inferred from homology"/>
<dbReference type="InterPro" id="IPR050545">
    <property type="entry name" value="Mycobact_MmpL"/>
</dbReference>
<evidence type="ECO:0000259" key="9">
    <source>
        <dbReference type="Pfam" id="PF03176"/>
    </source>
</evidence>
<evidence type="ECO:0000256" key="4">
    <source>
        <dbReference type="ARBA" id="ARBA00022692"/>
    </source>
</evidence>
<feature type="transmembrane region" description="Helical" evidence="8">
    <location>
        <begin position="306"/>
        <end position="328"/>
    </location>
</feature>
<evidence type="ECO:0000256" key="8">
    <source>
        <dbReference type="SAM" id="Phobius"/>
    </source>
</evidence>
<dbReference type="PANTHER" id="PTHR33406">
    <property type="entry name" value="MEMBRANE PROTEIN MJ1562-RELATED"/>
    <property type="match status" value="1"/>
</dbReference>
<gene>
    <name evidence="10" type="ORF">GCM10009544_00600</name>
</gene>
<evidence type="ECO:0000313" key="11">
    <source>
        <dbReference type="Proteomes" id="UP001499895"/>
    </source>
</evidence>
<comment type="subcellular location">
    <subcellularLocation>
        <location evidence="1">Cell membrane</location>
        <topology evidence="1">Multi-pass membrane protein</topology>
    </subcellularLocation>
</comment>
<evidence type="ECO:0000256" key="3">
    <source>
        <dbReference type="ARBA" id="ARBA00022475"/>
    </source>
</evidence>
<dbReference type="Proteomes" id="UP001499895">
    <property type="component" value="Unassembled WGS sequence"/>
</dbReference>
<feature type="transmembrane region" description="Helical" evidence="8">
    <location>
        <begin position="673"/>
        <end position="693"/>
    </location>
</feature>
<dbReference type="InterPro" id="IPR004869">
    <property type="entry name" value="MMPL_dom"/>
</dbReference>
<dbReference type="EMBL" id="BAAAHB010000001">
    <property type="protein sequence ID" value="GAA0441822.1"/>
    <property type="molecule type" value="Genomic_DNA"/>
</dbReference>
<dbReference type="SUPFAM" id="SSF82866">
    <property type="entry name" value="Multidrug efflux transporter AcrB transmembrane domain"/>
    <property type="match status" value="2"/>
</dbReference>
<feature type="transmembrane region" description="Helical" evidence="8">
    <location>
        <begin position="561"/>
        <end position="580"/>
    </location>
</feature>
<feature type="domain" description="Membrane transport protein MMPL" evidence="9">
    <location>
        <begin position="111"/>
        <end position="397"/>
    </location>
</feature>
<dbReference type="Gene3D" id="1.20.1640.10">
    <property type="entry name" value="Multidrug efflux transporter AcrB transmembrane domain"/>
    <property type="match status" value="2"/>
</dbReference>
<accession>A0ABN0ZAV6</accession>
<reference evidence="10 11" key="1">
    <citation type="journal article" date="2019" name="Int. J. Syst. Evol. Microbiol.">
        <title>The Global Catalogue of Microorganisms (GCM) 10K type strain sequencing project: providing services to taxonomists for standard genome sequencing and annotation.</title>
        <authorList>
            <consortium name="The Broad Institute Genomics Platform"/>
            <consortium name="The Broad Institute Genome Sequencing Center for Infectious Disease"/>
            <person name="Wu L."/>
            <person name="Ma J."/>
        </authorList>
    </citation>
    <scope>NUCLEOTIDE SEQUENCE [LARGE SCALE GENOMIC DNA]</scope>
    <source>
        <strain evidence="10 11">JCM 10649</strain>
    </source>
</reference>
<sequence length="752" mass="78917">MRCPPFRAGRREDPLGGPGRGTDRPRKRLRAWRPWHSPRTTLLACALFCLVAIVAGVSGLDRLSTGGNTPDGSPAVRAGTILSERYGRSAPDLVLLLRDPAGNGDGQRVIDAARTVERHVRGKPGVTATASYLTARDPSFLSRDRRSTLVTVVLAGDEARKTDTARHLVPLLKTGRPGPEVALTATGPAWTRVETLERNRADLVRAELISAPLSALILLFVFRSLLAALLPVVSALVATAGTLAALRALTCVTEVSVYASSITSALGFGLAVDYGILMVSRFREESAAGAGPEAAITRSVRTAGRAVLVSAGIVATSLCALFVFPLGFLRSAAAAGIAVIVFSAAASVIVIPALLALGGRYIDRFDLFGPFRRRRCGAPPGDLAWRRAALAITRRPVVCALTAAAALTVMALPAAHAVLGPNSTEDLPRDTEARTTATAIRDDFLSAPGRDLVIGLPARTPRPDVERYARALSGLPDTAGVRTFTGHYRDGRKTAAPEPWDAAFSTPAGPVLTVTSRHAPADDRSAALVRHVRALHAPGEAHVVGEAAQNVDTLGAIRHSLPWGFAIAASASLLLMTLFTRSLLVPVKALVMACWSLAATLGLLVYGFQDGHLQDAGHQGSLSAVALVFLLMTAYALSVDYEVFLVARIREEYLASGDNTAAVVAGMQRTGRLITAAALVFAAAMASPATSATVPLQLTGLGLACAVLLDATVVRGVLVPALMTLAGGANWWLPGRRGTRPVKPVQQEEVLS</sequence>
<feature type="transmembrane region" description="Helical" evidence="8">
    <location>
        <begin position="713"/>
        <end position="733"/>
    </location>
</feature>
<feature type="transmembrane region" description="Helical" evidence="8">
    <location>
        <begin position="40"/>
        <end position="60"/>
    </location>
</feature>
<evidence type="ECO:0000256" key="7">
    <source>
        <dbReference type="SAM" id="MobiDB-lite"/>
    </source>
</evidence>
<feature type="transmembrane region" description="Helical" evidence="8">
    <location>
        <begin position="397"/>
        <end position="419"/>
    </location>
</feature>
<feature type="transmembrane region" description="Helical" evidence="8">
    <location>
        <begin position="620"/>
        <end position="641"/>
    </location>
</feature>
<feature type="transmembrane region" description="Helical" evidence="8">
    <location>
        <begin position="229"/>
        <end position="249"/>
    </location>
</feature>
<dbReference type="Pfam" id="PF03176">
    <property type="entry name" value="MMPL"/>
    <property type="match status" value="2"/>
</dbReference>
<protein>
    <submittedName>
        <fullName evidence="10">MMPL family transporter</fullName>
    </submittedName>
</protein>
<feature type="transmembrane region" description="Helical" evidence="8">
    <location>
        <begin position="334"/>
        <end position="357"/>
    </location>
</feature>
<keyword evidence="4 8" id="KW-0812">Transmembrane</keyword>
<name>A0ABN0ZAV6_9ACTN</name>
<keyword evidence="6 8" id="KW-0472">Membrane</keyword>
<keyword evidence="5 8" id="KW-1133">Transmembrane helix</keyword>
<evidence type="ECO:0000256" key="6">
    <source>
        <dbReference type="ARBA" id="ARBA00023136"/>
    </source>
</evidence>
<feature type="domain" description="Membrane transport protein MMPL" evidence="9">
    <location>
        <begin position="521"/>
        <end position="738"/>
    </location>
</feature>
<organism evidence="10 11">
    <name type="scientific">Streptomyces stramineus</name>
    <dbReference type="NCBI Taxonomy" id="173861"/>
    <lineage>
        <taxon>Bacteria</taxon>
        <taxon>Bacillati</taxon>
        <taxon>Actinomycetota</taxon>
        <taxon>Actinomycetes</taxon>
        <taxon>Kitasatosporales</taxon>
        <taxon>Streptomycetaceae</taxon>
        <taxon>Streptomyces</taxon>
    </lineage>
</organism>
<keyword evidence="11" id="KW-1185">Reference proteome</keyword>
<evidence type="ECO:0000256" key="1">
    <source>
        <dbReference type="ARBA" id="ARBA00004651"/>
    </source>
</evidence>
<feature type="region of interest" description="Disordered" evidence="7">
    <location>
        <begin position="1"/>
        <end position="30"/>
    </location>
</feature>
<dbReference type="PANTHER" id="PTHR33406:SF11">
    <property type="entry name" value="MEMBRANE PROTEIN SCO6666-RELATED"/>
    <property type="match status" value="1"/>
</dbReference>
<keyword evidence="3" id="KW-1003">Cell membrane</keyword>
<evidence type="ECO:0000256" key="2">
    <source>
        <dbReference type="ARBA" id="ARBA00010157"/>
    </source>
</evidence>
<comment type="similarity">
    <text evidence="2">Belongs to the resistance-nodulation-cell division (RND) (TC 2.A.6) family. MmpL subfamily.</text>
</comment>
<dbReference type="RefSeq" id="WP_344083523.1">
    <property type="nucleotide sequence ID" value="NZ_BAAAHB010000001.1"/>
</dbReference>
<evidence type="ECO:0000256" key="5">
    <source>
        <dbReference type="ARBA" id="ARBA00022989"/>
    </source>
</evidence>